<dbReference type="SMART" id="SM00283">
    <property type="entry name" value="MA"/>
    <property type="match status" value="1"/>
</dbReference>
<dbReference type="PANTHER" id="PTHR32089">
    <property type="entry name" value="METHYL-ACCEPTING CHEMOTAXIS PROTEIN MCPB"/>
    <property type="match status" value="1"/>
</dbReference>
<dbReference type="PROSITE" id="PS50111">
    <property type="entry name" value="CHEMOTAXIS_TRANSDUC_2"/>
    <property type="match status" value="1"/>
</dbReference>
<organism evidence="4 5">
    <name type="scientific">Jatrophihabitans endophyticus</name>
    <dbReference type="NCBI Taxonomy" id="1206085"/>
    <lineage>
        <taxon>Bacteria</taxon>
        <taxon>Bacillati</taxon>
        <taxon>Actinomycetota</taxon>
        <taxon>Actinomycetes</taxon>
        <taxon>Jatrophihabitantales</taxon>
        <taxon>Jatrophihabitantaceae</taxon>
        <taxon>Jatrophihabitans</taxon>
    </lineage>
</organism>
<dbReference type="Pfam" id="PF00015">
    <property type="entry name" value="MCPsignal"/>
    <property type="match status" value="1"/>
</dbReference>
<dbReference type="SMART" id="SM00065">
    <property type="entry name" value="GAF"/>
    <property type="match status" value="2"/>
</dbReference>
<feature type="domain" description="Methyl-accepting transducer" evidence="3">
    <location>
        <begin position="333"/>
        <end position="517"/>
    </location>
</feature>
<keyword evidence="5" id="KW-1185">Reference proteome</keyword>
<evidence type="ECO:0000313" key="4">
    <source>
        <dbReference type="EMBL" id="SHF62122.1"/>
    </source>
</evidence>
<dbReference type="GO" id="GO:0007165">
    <property type="term" value="P:signal transduction"/>
    <property type="evidence" value="ECO:0007669"/>
    <property type="project" value="UniProtKB-KW"/>
</dbReference>
<dbReference type="Pfam" id="PF13185">
    <property type="entry name" value="GAF_2"/>
    <property type="match status" value="2"/>
</dbReference>
<dbReference type="SUPFAM" id="SSF58104">
    <property type="entry name" value="Methyl-accepting chemotaxis protein (MCP) signaling domain"/>
    <property type="match status" value="1"/>
</dbReference>
<evidence type="ECO:0000313" key="5">
    <source>
        <dbReference type="Proteomes" id="UP000186132"/>
    </source>
</evidence>
<reference evidence="4 5" key="1">
    <citation type="submission" date="2016-11" db="EMBL/GenBank/DDBJ databases">
        <authorList>
            <person name="Jaros S."/>
            <person name="Januszkiewicz K."/>
            <person name="Wedrychowicz H."/>
        </authorList>
    </citation>
    <scope>NUCLEOTIDE SEQUENCE [LARGE SCALE GENOMIC DNA]</scope>
    <source>
        <strain evidence="4 5">DSM 45627</strain>
    </source>
</reference>
<dbReference type="Proteomes" id="UP000186132">
    <property type="component" value="Unassembled WGS sequence"/>
</dbReference>
<dbReference type="OrthoDB" id="5241933at2"/>
<dbReference type="PANTHER" id="PTHR32089:SF112">
    <property type="entry name" value="LYSOZYME-LIKE PROTEIN-RELATED"/>
    <property type="match status" value="1"/>
</dbReference>
<dbReference type="EMBL" id="FQVU01000001">
    <property type="protein sequence ID" value="SHF62122.1"/>
    <property type="molecule type" value="Genomic_DNA"/>
</dbReference>
<proteinExistence type="predicted"/>
<accession>A0A1M5D610</accession>
<evidence type="ECO:0000256" key="2">
    <source>
        <dbReference type="PROSITE-ProRule" id="PRU00284"/>
    </source>
</evidence>
<dbReference type="InterPro" id="IPR003018">
    <property type="entry name" value="GAF"/>
</dbReference>
<evidence type="ECO:0000259" key="3">
    <source>
        <dbReference type="PROSITE" id="PS50111"/>
    </source>
</evidence>
<dbReference type="STRING" id="1206085.SAMN05443575_0459"/>
<dbReference type="SUPFAM" id="SSF55781">
    <property type="entry name" value="GAF domain-like"/>
    <property type="match status" value="2"/>
</dbReference>
<keyword evidence="1 2" id="KW-0807">Transducer</keyword>
<sequence>MHKLRNRRIETTTASVEQPRDVEAVEQVLDRLDRGVAGGEEASRVIVETLSEALNLSYGAAWDRRPDGRFRLTAETGELVGTLSTVIRPGNTLEPTDGLLGDAVRTKDAVRSDATADALHCERWQTAKRAGMNFGATVPIVEGDAVVAVFEYYSRDELPFFGPRAEKWRSLSRIAALARRQAVAAAELEQTINDRSAVTKVVDRIGEVNDVDSALRAGLETVRSAFGWAYGSYWALDEADNVLRFKMESGSAGDEFRRVTLAASFAEGVGLSGRAWQTRKLYFVKDLAELTDCVRAPAAQRAGVRSGVCFPIMVNGKVIGTMDFFTSEMIDLSPSRASALSNVGQLVSQRLAVLKRVETDAHRAQDLLQTVHDMRAASAEADSVAAQASARANAMSEEVQQLRQASTAIGDVIKIISDIANQTNLLALNATIESARAGEAGKGFAVVAGEVKELANETARATTRVSEQVAGIQQSSRSVSEGITGTLETMTELDSIQLRIADILATQAEMATAFERD</sequence>
<dbReference type="Gene3D" id="3.30.450.40">
    <property type="match status" value="2"/>
</dbReference>
<dbReference type="InterPro" id="IPR029016">
    <property type="entry name" value="GAF-like_dom_sf"/>
</dbReference>
<dbReference type="AlphaFoldDB" id="A0A1M5D610"/>
<dbReference type="RefSeq" id="WP_073385358.1">
    <property type="nucleotide sequence ID" value="NZ_FQVU01000001.1"/>
</dbReference>
<dbReference type="InterPro" id="IPR004089">
    <property type="entry name" value="MCPsignal_dom"/>
</dbReference>
<evidence type="ECO:0000256" key="1">
    <source>
        <dbReference type="ARBA" id="ARBA00023224"/>
    </source>
</evidence>
<gene>
    <name evidence="4" type="ORF">SAMN05443575_0459</name>
</gene>
<dbReference type="Gene3D" id="1.10.287.950">
    <property type="entry name" value="Methyl-accepting chemotaxis protein"/>
    <property type="match status" value="1"/>
</dbReference>
<dbReference type="GO" id="GO:0016020">
    <property type="term" value="C:membrane"/>
    <property type="evidence" value="ECO:0007669"/>
    <property type="project" value="InterPro"/>
</dbReference>
<name>A0A1M5D610_9ACTN</name>
<protein>
    <submittedName>
        <fullName evidence="4">GAF domain-containing protein</fullName>
    </submittedName>
</protein>